<comment type="caution">
    <text evidence="1">The sequence shown here is derived from an EMBL/GenBank/DDBJ whole genome shotgun (WGS) entry which is preliminary data.</text>
</comment>
<accession>A0A699TWQ7</accession>
<reference evidence="1" key="1">
    <citation type="journal article" date="2019" name="Sci. Rep.">
        <title>Draft genome of Tanacetum cinerariifolium, the natural source of mosquito coil.</title>
        <authorList>
            <person name="Yamashiro T."/>
            <person name="Shiraishi A."/>
            <person name="Satake H."/>
            <person name="Nakayama K."/>
        </authorList>
    </citation>
    <scope>NUCLEOTIDE SEQUENCE</scope>
</reference>
<gene>
    <name evidence="1" type="ORF">Tci_885485</name>
</gene>
<organism evidence="1">
    <name type="scientific">Tanacetum cinerariifolium</name>
    <name type="common">Dalmatian daisy</name>
    <name type="synonym">Chrysanthemum cinerariifolium</name>
    <dbReference type="NCBI Taxonomy" id="118510"/>
    <lineage>
        <taxon>Eukaryota</taxon>
        <taxon>Viridiplantae</taxon>
        <taxon>Streptophyta</taxon>
        <taxon>Embryophyta</taxon>
        <taxon>Tracheophyta</taxon>
        <taxon>Spermatophyta</taxon>
        <taxon>Magnoliopsida</taxon>
        <taxon>eudicotyledons</taxon>
        <taxon>Gunneridae</taxon>
        <taxon>Pentapetalae</taxon>
        <taxon>asterids</taxon>
        <taxon>campanulids</taxon>
        <taxon>Asterales</taxon>
        <taxon>Asteraceae</taxon>
        <taxon>Asteroideae</taxon>
        <taxon>Anthemideae</taxon>
        <taxon>Anthemidinae</taxon>
        <taxon>Tanacetum</taxon>
    </lineage>
</organism>
<dbReference type="EMBL" id="BKCJ011273015">
    <property type="protein sequence ID" value="GFD13516.1"/>
    <property type="molecule type" value="Genomic_DNA"/>
</dbReference>
<sequence length="107" mass="11572">MNPQGGNAAGYVGAQNRVGNVNLGQARPAPTAQTMCMANLSSADPVTDKARPSYDSDILSEVPDHDHYQDAACAHHEEHVMHNSVQLDHVVDSHADYTSDNNMIPYD</sequence>
<feature type="non-terminal residue" evidence="1">
    <location>
        <position position="107"/>
    </location>
</feature>
<name>A0A699TWQ7_TANCI</name>
<evidence type="ECO:0000313" key="1">
    <source>
        <dbReference type="EMBL" id="GFD13516.1"/>
    </source>
</evidence>
<proteinExistence type="predicted"/>
<dbReference type="AlphaFoldDB" id="A0A699TWQ7"/>
<protein>
    <submittedName>
        <fullName evidence="1">Uncharacterized protein</fullName>
    </submittedName>
</protein>